<feature type="region of interest" description="Disordered" evidence="1">
    <location>
        <begin position="137"/>
        <end position="160"/>
    </location>
</feature>
<dbReference type="Proteomes" id="UP000235388">
    <property type="component" value="Unassembled WGS sequence"/>
</dbReference>
<evidence type="ECO:0000256" key="1">
    <source>
        <dbReference type="SAM" id="MobiDB-lite"/>
    </source>
</evidence>
<sequence>MRGNTEAGLKHSSDVAVVQLRDNIKNPMRSRNKPRLNVVLPGGDIAAAGDLVQACTSLPRRYSSESRYRCAPACQGIAPRRAGTSLYPHGEELFLAEQQLVDELSLGEQVPACTCSPTNSFSAGWYNLVPARQGVISRRAGTSRSPGATTSSPGKTGCRRGFTGFFYQRP</sequence>
<proteinExistence type="predicted"/>
<evidence type="ECO:0000313" key="3">
    <source>
        <dbReference type="Proteomes" id="UP000235388"/>
    </source>
</evidence>
<dbReference type="EMBL" id="PGCJ01000858">
    <property type="protein sequence ID" value="PLW16991.1"/>
    <property type="molecule type" value="Genomic_DNA"/>
</dbReference>
<keyword evidence="3" id="KW-1185">Reference proteome</keyword>
<protein>
    <submittedName>
        <fullName evidence="2">Uncharacterized protein</fullName>
    </submittedName>
</protein>
<name>A0A2N5SUU5_9BASI</name>
<organism evidence="2 3">
    <name type="scientific">Puccinia coronata f. sp. avenae</name>
    <dbReference type="NCBI Taxonomy" id="200324"/>
    <lineage>
        <taxon>Eukaryota</taxon>
        <taxon>Fungi</taxon>
        <taxon>Dikarya</taxon>
        <taxon>Basidiomycota</taxon>
        <taxon>Pucciniomycotina</taxon>
        <taxon>Pucciniomycetes</taxon>
        <taxon>Pucciniales</taxon>
        <taxon>Pucciniaceae</taxon>
        <taxon>Puccinia</taxon>
    </lineage>
</organism>
<comment type="caution">
    <text evidence="2">The sequence shown here is derived from an EMBL/GenBank/DDBJ whole genome shotgun (WGS) entry which is preliminary data.</text>
</comment>
<reference evidence="2 3" key="1">
    <citation type="submission" date="2017-11" db="EMBL/GenBank/DDBJ databases">
        <title>De novo assembly and phasing of dikaryotic genomes from two isolates of Puccinia coronata f. sp. avenae, the causal agent of oat crown rust.</title>
        <authorList>
            <person name="Miller M.E."/>
            <person name="Zhang Y."/>
            <person name="Omidvar V."/>
            <person name="Sperschneider J."/>
            <person name="Schwessinger B."/>
            <person name="Raley C."/>
            <person name="Palmer J.M."/>
            <person name="Garnica D."/>
            <person name="Upadhyaya N."/>
            <person name="Rathjen J."/>
            <person name="Taylor J.M."/>
            <person name="Park R.F."/>
            <person name="Dodds P.N."/>
            <person name="Hirsch C.D."/>
            <person name="Kianian S.F."/>
            <person name="Figueroa M."/>
        </authorList>
    </citation>
    <scope>NUCLEOTIDE SEQUENCE [LARGE SCALE GENOMIC DNA]</scope>
    <source>
        <strain evidence="2">12NC29</strain>
    </source>
</reference>
<accession>A0A2N5SUU5</accession>
<gene>
    <name evidence="2" type="ORF">PCANC_11372</name>
</gene>
<dbReference type="AlphaFoldDB" id="A0A2N5SUU5"/>
<evidence type="ECO:0000313" key="2">
    <source>
        <dbReference type="EMBL" id="PLW16991.1"/>
    </source>
</evidence>
<feature type="compositionally biased region" description="Polar residues" evidence="1">
    <location>
        <begin position="140"/>
        <end position="154"/>
    </location>
</feature>